<dbReference type="PATRIC" id="fig|1423806.3.peg.2194"/>
<reference evidence="1 2" key="1">
    <citation type="journal article" date="2015" name="Genome Announc.">
        <title>Expanding the biotechnology potential of lactobacilli through comparative genomics of 213 strains and associated genera.</title>
        <authorList>
            <person name="Sun Z."/>
            <person name="Harris H.M."/>
            <person name="McCann A."/>
            <person name="Guo C."/>
            <person name="Argimon S."/>
            <person name="Zhang W."/>
            <person name="Yang X."/>
            <person name="Jeffery I.B."/>
            <person name="Cooney J.C."/>
            <person name="Kagawa T.F."/>
            <person name="Liu W."/>
            <person name="Song Y."/>
            <person name="Salvetti E."/>
            <person name="Wrobel A."/>
            <person name="Rasinkangas P."/>
            <person name="Parkhill J."/>
            <person name="Rea M.C."/>
            <person name="O'Sullivan O."/>
            <person name="Ritari J."/>
            <person name="Douillard F.P."/>
            <person name="Paul Ross R."/>
            <person name="Yang R."/>
            <person name="Briner A.E."/>
            <person name="Felis G.E."/>
            <person name="de Vos W.M."/>
            <person name="Barrangou R."/>
            <person name="Klaenhammer T.R."/>
            <person name="Caufield P.W."/>
            <person name="Cui Y."/>
            <person name="Zhang H."/>
            <person name="O'Toole P.W."/>
        </authorList>
    </citation>
    <scope>NUCLEOTIDE SEQUENCE [LARGE SCALE GENOMIC DNA]</scope>
    <source>
        <strain evidence="1 2">DSM 21376</strain>
    </source>
</reference>
<comment type="caution">
    <text evidence="1">The sequence shown here is derived from an EMBL/GenBank/DDBJ whole genome shotgun (WGS) entry which is preliminary data.</text>
</comment>
<organism evidence="1 2">
    <name type="scientific">Liquorilactobacillus sucicola DSM 21376 = JCM 15457</name>
    <dbReference type="NCBI Taxonomy" id="1423806"/>
    <lineage>
        <taxon>Bacteria</taxon>
        <taxon>Bacillati</taxon>
        <taxon>Bacillota</taxon>
        <taxon>Bacilli</taxon>
        <taxon>Lactobacillales</taxon>
        <taxon>Lactobacillaceae</taxon>
        <taxon>Liquorilactobacillus</taxon>
    </lineage>
</organism>
<dbReference type="EMBL" id="AYZF01000017">
    <property type="protein sequence ID" value="KRN05587.1"/>
    <property type="molecule type" value="Genomic_DNA"/>
</dbReference>
<protein>
    <submittedName>
        <fullName evidence="1">Uncharacterized protein</fullName>
    </submittedName>
</protein>
<keyword evidence="2" id="KW-1185">Reference proteome</keyword>
<evidence type="ECO:0000313" key="2">
    <source>
        <dbReference type="Proteomes" id="UP000050961"/>
    </source>
</evidence>
<dbReference type="AlphaFoldDB" id="A0A0R2DQ73"/>
<name>A0A0R2DQ73_9LACO</name>
<dbReference type="Proteomes" id="UP000050961">
    <property type="component" value="Unassembled WGS sequence"/>
</dbReference>
<sequence>MIIISAGLGRSHMARYFQKNVRSQLSRSCFKTILKKVPLKRKSALLVHELSFKSNSL</sequence>
<accession>A0A0R2DQ73</accession>
<evidence type="ECO:0000313" key="1">
    <source>
        <dbReference type="EMBL" id="KRN05587.1"/>
    </source>
</evidence>
<gene>
    <name evidence="1" type="ORF">FD15_GL002150</name>
</gene>
<proteinExistence type="predicted"/>